<dbReference type="InterPro" id="IPR021835">
    <property type="entry name" value="DUF3427"/>
</dbReference>
<feature type="domain" description="Helicase C-terminal" evidence="2">
    <location>
        <begin position="447"/>
        <end position="610"/>
    </location>
</feature>
<dbReference type="AlphaFoldDB" id="A0A173U807"/>
<dbReference type="InterPro" id="IPR006935">
    <property type="entry name" value="Helicase/UvrB_N"/>
</dbReference>
<dbReference type="SMART" id="SM00487">
    <property type="entry name" value="DEXDc"/>
    <property type="match status" value="1"/>
</dbReference>
<dbReference type="InterPro" id="IPR027417">
    <property type="entry name" value="P-loop_NTPase"/>
</dbReference>
<dbReference type="InterPro" id="IPR050742">
    <property type="entry name" value="Helicase_Restrict-Modif_Enz"/>
</dbReference>
<protein>
    <submittedName>
        <fullName evidence="3">Type I restriction enzyme EcoKI subunit R</fullName>
    </submittedName>
</protein>
<dbReference type="GO" id="GO:0005829">
    <property type="term" value="C:cytosol"/>
    <property type="evidence" value="ECO:0007669"/>
    <property type="project" value="TreeGrafter"/>
</dbReference>
<dbReference type="PROSITE" id="PS51194">
    <property type="entry name" value="HELICASE_CTER"/>
    <property type="match status" value="1"/>
</dbReference>
<dbReference type="Gene3D" id="3.40.50.300">
    <property type="entry name" value="P-loop containing nucleotide triphosphate hydrolases"/>
    <property type="match status" value="2"/>
</dbReference>
<dbReference type="Gene3D" id="3.30.870.10">
    <property type="entry name" value="Endonuclease Chain A"/>
    <property type="match status" value="1"/>
</dbReference>
<dbReference type="Pfam" id="PF04851">
    <property type="entry name" value="ResIII"/>
    <property type="match status" value="1"/>
</dbReference>
<dbReference type="Pfam" id="PF13091">
    <property type="entry name" value="PLDc_2"/>
    <property type="match status" value="1"/>
</dbReference>
<organism evidence="3 4">
    <name type="scientific">Anaerostipes hadrus</name>
    <dbReference type="NCBI Taxonomy" id="649756"/>
    <lineage>
        <taxon>Bacteria</taxon>
        <taxon>Bacillati</taxon>
        <taxon>Bacillota</taxon>
        <taxon>Clostridia</taxon>
        <taxon>Lachnospirales</taxon>
        <taxon>Lachnospiraceae</taxon>
        <taxon>Anaerostipes</taxon>
    </lineage>
</organism>
<dbReference type="RefSeq" id="WP_055259458.1">
    <property type="nucleotide sequence ID" value="NZ_CYXT01000022.1"/>
</dbReference>
<dbReference type="SUPFAM" id="SSF56024">
    <property type="entry name" value="Phospholipase D/nuclease"/>
    <property type="match status" value="1"/>
</dbReference>
<dbReference type="PROSITE" id="PS51192">
    <property type="entry name" value="HELICASE_ATP_BIND_1"/>
    <property type="match status" value="1"/>
</dbReference>
<feature type="domain" description="Helicase ATP-binding" evidence="1">
    <location>
        <begin position="242"/>
        <end position="393"/>
    </location>
</feature>
<dbReference type="EMBL" id="CYXT01000022">
    <property type="protein sequence ID" value="CUN10275.1"/>
    <property type="molecule type" value="Genomic_DNA"/>
</dbReference>
<accession>A0A173U807</accession>
<dbReference type="SUPFAM" id="SSF52540">
    <property type="entry name" value="P-loop containing nucleoside triphosphate hydrolases"/>
    <property type="match status" value="1"/>
</dbReference>
<proteinExistence type="predicted"/>
<dbReference type="Pfam" id="PF11907">
    <property type="entry name" value="DUF3427"/>
    <property type="match status" value="1"/>
</dbReference>
<dbReference type="Pfam" id="PF26350">
    <property type="entry name" value="DUF8090"/>
    <property type="match status" value="1"/>
</dbReference>
<dbReference type="Proteomes" id="UP000095598">
    <property type="component" value="Unassembled WGS sequence"/>
</dbReference>
<evidence type="ECO:0000313" key="4">
    <source>
        <dbReference type="Proteomes" id="UP000095598"/>
    </source>
</evidence>
<sequence length="1019" mass="119157">MENSKSNELMEGLTTAFINQSNNSNLAYRPEFIYNDHKQGKKVLVSLEQELKRCDEFFISVAFITDSGFESLSMILKELEQKGIPGKILTTDYLTFSQPKALDRLAQLKNIELKMFRTNSEVGGFHTKGYIFREDELYRIIIGSSNMTSKAITENREWNTKIVSTEQGEVAKEILNEFKNLWMSPNSQYYEEFIEDYKEQYLQNQIIKKQQRQAAKEQIVDFESYKLKPNKMQLAFINNLMEMRSEGIEKALLLSSTGTGKTYASAFAVRELGYQKVLFLVHRNQIAEQALKSYQKVFGPSVKIGLVTGKYHDYDADFIFATVQTLSKKENLERFARDHFECCIYDEAHHTSADSYKKVMDYFTPQFTLGMTATPDKRDDHIEGRNIYEIFEHNIAYEIRLQKAMEEDLLCPFHYFGITDLEIIDDTMVNGNKLTKEEKLQNFRFLTSDERVKYVMEQAEYYGYSGNRVKGLIFCSRIEEANELSKKFNEHGWRTLALSGVDSEEVRRDAIERLVNDDINELDYILSVDIFSEGVDVPEINQVIMLRPTQSPIVFIQQLGRGLRKAEDKEYVVILDFIGNYKNNFMIPIALSGDRSYNKDNVRRYIMEGNRIIPGSSTIHFDEISKKQIYQAIDAANFSDLKMIKENYFNLKNKLGHIPKLIEFEEYGEMDACRFFNNKNFASYYEFLVKYEKDYRIRLNDQEKKIIEFISKKITNGKRIHELELLSLMINHKHGLITRLQNNLKEKYGIILNSNGITNIINVMTNKFQTGSDKKTYRGCIFMEPEIFEEQQTDPINEKMKMRVATYAQNLESKDMEYGVSKSFEKMLENSLFVDILVDLIQFGKLRYKCNYNNRYQDTNLVLYQKYTYEDVCRLLEWEKNEVPINIGGYKYNKKTKTLPVFIVYDKADNISDTIKYKDHFVNQNQLIGISKNGKDLKSKDVQTFLHAKERGIKVLLFVCKNTKDKDKGSKEFYYLGEMTTDGQAREIVMPNTDKIAVEILWNLDIPIREDLYKYITSE</sequence>
<dbReference type="InterPro" id="IPR058403">
    <property type="entry name" value="DUF8090"/>
</dbReference>
<evidence type="ECO:0000259" key="2">
    <source>
        <dbReference type="PROSITE" id="PS51194"/>
    </source>
</evidence>
<dbReference type="InterPro" id="IPR025202">
    <property type="entry name" value="PLD-like_dom"/>
</dbReference>
<dbReference type="InterPro" id="IPR014001">
    <property type="entry name" value="Helicase_ATP-bd"/>
</dbReference>
<evidence type="ECO:0000259" key="1">
    <source>
        <dbReference type="PROSITE" id="PS51192"/>
    </source>
</evidence>
<dbReference type="CDD" id="cd09204">
    <property type="entry name" value="PLDc_N_DEXD_b2"/>
    <property type="match status" value="1"/>
</dbReference>
<dbReference type="PANTHER" id="PTHR47396">
    <property type="entry name" value="TYPE I RESTRICTION ENZYME ECOKI R PROTEIN"/>
    <property type="match status" value="1"/>
</dbReference>
<gene>
    <name evidence="3" type="ORF">ERS852425_02639</name>
</gene>
<name>A0A173U807_ANAHA</name>
<dbReference type="PANTHER" id="PTHR47396:SF1">
    <property type="entry name" value="ATP-DEPENDENT HELICASE IRC3-RELATED"/>
    <property type="match status" value="1"/>
</dbReference>
<dbReference type="Pfam" id="PF00271">
    <property type="entry name" value="Helicase_C"/>
    <property type="match status" value="1"/>
</dbReference>
<dbReference type="CDD" id="cd18799">
    <property type="entry name" value="SF2_C_EcoAI-like"/>
    <property type="match status" value="1"/>
</dbReference>
<dbReference type="CDD" id="cd18032">
    <property type="entry name" value="DEXHc_RE_I_III_res"/>
    <property type="match status" value="1"/>
</dbReference>
<dbReference type="GO" id="GO:0016787">
    <property type="term" value="F:hydrolase activity"/>
    <property type="evidence" value="ECO:0007669"/>
    <property type="project" value="InterPro"/>
</dbReference>
<dbReference type="GO" id="GO:0003677">
    <property type="term" value="F:DNA binding"/>
    <property type="evidence" value="ECO:0007669"/>
    <property type="project" value="InterPro"/>
</dbReference>
<dbReference type="InterPro" id="IPR001650">
    <property type="entry name" value="Helicase_C-like"/>
</dbReference>
<evidence type="ECO:0000313" key="3">
    <source>
        <dbReference type="EMBL" id="CUN10275.1"/>
    </source>
</evidence>
<reference evidence="3 4" key="1">
    <citation type="submission" date="2015-09" db="EMBL/GenBank/DDBJ databases">
        <authorList>
            <consortium name="Pathogen Informatics"/>
        </authorList>
    </citation>
    <scope>NUCLEOTIDE SEQUENCE [LARGE SCALE GENOMIC DNA]</scope>
    <source>
        <strain evidence="3 4">2789STDY5608868</strain>
    </source>
</reference>
<dbReference type="GO" id="GO:0005524">
    <property type="term" value="F:ATP binding"/>
    <property type="evidence" value="ECO:0007669"/>
    <property type="project" value="InterPro"/>
</dbReference>
<dbReference type="SMART" id="SM00490">
    <property type="entry name" value="HELICc"/>
    <property type="match status" value="1"/>
</dbReference>